<dbReference type="InterPro" id="IPR036388">
    <property type="entry name" value="WH-like_DNA-bd_sf"/>
</dbReference>
<dbReference type="SUPFAM" id="SSF46785">
    <property type="entry name" value="Winged helix' DNA-binding domain"/>
    <property type="match status" value="1"/>
</dbReference>
<dbReference type="Pfam" id="PF01638">
    <property type="entry name" value="HxlR"/>
    <property type="match status" value="1"/>
</dbReference>
<dbReference type="PROSITE" id="PS51118">
    <property type="entry name" value="HTH_HXLR"/>
    <property type="match status" value="1"/>
</dbReference>
<dbReference type="InterPro" id="IPR036390">
    <property type="entry name" value="WH_DNA-bd_sf"/>
</dbReference>
<dbReference type="STRING" id="1666911.HLUCCA11_21940"/>
<dbReference type="Proteomes" id="UP000050465">
    <property type="component" value="Unassembled WGS sequence"/>
</dbReference>
<reference evidence="5 6" key="1">
    <citation type="submission" date="2015-09" db="EMBL/GenBank/DDBJ databases">
        <title>Identification and resolution of microdiversity through metagenomic sequencing of parallel consortia.</title>
        <authorList>
            <person name="Nelson W.C."/>
            <person name="Romine M.F."/>
            <person name="Lindemann S.R."/>
        </authorList>
    </citation>
    <scope>NUCLEOTIDE SEQUENCE [LARGE SCALE GENOMIC DNA]</scope>
    <source>
        <strain evidence="5">Ana</strain>
    </source>
</reference>
<evidence type="ECO:0000256" key="2">
    <source>
        <dbReference type="ARBA" id="ARBA00023125"/>
    </source>
</evidence>
<dbReference type="InterPro" id="IPR002577">
    <property type="entry name" value="HTH_HxlR"/>
</dbReference>
<protein>
    <submittedName>
        <fullName evidence="5">Transcriptional regulator, HxlR family</fullName>
    </submittedName>
</protein>
<proteinExistence type="predicted"/>
<evidence type="ECO:0000256" key="3">
    <source>
        <dbReference type="ARBA" id="ARBA00023163"/>
    </source>
</evidence>
<organism evidence="5 6">
    <name type="scientific">Phormidesmis priestleyi Ana</name>
    <dbReference type="NCBI Taxonomy" id="1666911"/>
    <lineage>
        <taxon>Bacteria</taxon>
        <taxon>Bacillati</taxon>
        <taxon>Cyanobacteriota</taxon>
        <taxon>Cyanophyceae</taxon>
        <taxon>Leptolyngbyales</taxon>
        <taxon>Leptolyngbyaceae</taxon>
        <taxon>Phormidesmis</taxon>
    </lineage>
</organism>
<gene>
    <name evidence="5" type="ORF">HLUCCA11_21940</name>
</gene>
<feature type="domain" description="HTH hxlR-type" evidence="4">
    <location>
        <begin position="12"/>
        <end position="110"/>
    </location>
</feature>
<evidence type="ECO:0000259" key="4">
    <source>
        <dbReference type="PROSITE" id="PS51118"/>
    </source>
</evidence>
<dbReference type="EMBL" id="LJZR01000063">
    <property type="protein sequence ID" value="KPQ32265.1"/>
    <property type="molecule type" value="Genomic_DNA"/>
</dbReference>
<keyword evidence="3" id="KW-0804">Transcription</keyword>
<dbReference type="PANTHER" id="PTHR33204">
    <property type="entry name" value="TRANSCRIPTIONAL REGULATOR, MARR FAMILY"/>
    <property type="match status" value="1"/>
</dbReference>
<keyword evidence="2" id="KW-0238">DNA-binding</keyword>
<name>A0A0P8BTX1_9CYAN</name>
<dbReference type="PANTHER" id="PTHR33204:SF18">
    <property type="entry name" value="TRANSCRIPTIONAL REGULATORY PROTEIN"/>
    <property type="match status" value="1"/>
</dbReference>
<accession>A0A0P8BTX1</accession>
<dbReference type="Gene3D" id="1.10.10.10">
    <property type="entry name" value="Winged helix-like DNA-binding domain superfamily/Winged helix DNA-binding domain"/>
    <property type="match status" value="1"/>
</dbReference>
<sequence length="149" mass="16527">MPVGKDTPRSNCPIACTLDLLGDRWTLVVLRDVLLGQRRLFSEIAADEGIATNTLTGRLERLTKAGLLERKQDIRDGRSHRYVPTERGLELIPVIIELMIWGSKHTSGSVPAELLARAVGDREALLSELTEQARNFDADTAESFVTETE</sequence>
<keyword evidence="1" id="KW-0805">Transcription regulation</keyword>
<evidence type="ECO:0000313" key="6">
    <source>
        <dbReference type="Proteomes" id="UP000050465"/>
    </source>
</evidence>
<dbReference type="PATRIC" id="fig|1666911.3.peg.3971"/>
<comment type="caution">
    <text evidence="5">The sequence shown here is derived from an EMBL/GenBank/DDBJ whole genome shotgun (WGS) entry which is preliminary data.</text>
</comment>
<evidence type="ECO:0000256" key="1">
    <source>
        <dbReference type="ARBA" id="ARBA00023015"/>
    </source>
</evidence>
<evidence type="ECO:0000313" key="5">
    <source>
        <dbReference type="EMBL" id="KPQ32265.1"/>
    </source>
</evidence>
<dbReference type="AlphaFoldDB" id="A0A0P8BTX1"/>
<dbReference type="GO" id="GO:0003677">
    <property type="term" value="F:DNA binding"/>
    <property type="evidence" value="ECO:0007669"/>
    <property type="project" value="UniProtKB-KW"/>
</dbReference>